<keyword evidence="5 7" id="KW-0238">DNA-binding</keyword>
<dbReference type="GO" id="GO:0005737">
    <property type="term" value="C:cytoplasm"/>
    <property type="evidence" value="ECO:0007669"/>
    <property type="project" value="UniProtKB-UniRule"/>
</dbReference>
<dbReference type="GO" id="GO:0000976">
    <property type="term" value="F:transcription cis-regulatory region binding"/>
    <property type="evidence" value="ECO:0007669"/>
    <property type="project" value="TreeGrafter"/>
</dbReference>
<evidence type="ECO:0000256" key="2">
    <source>
        <dbReference type="ARBA" id="ARBA00022490"/>
    </source>
</evidence>
<dbReference type="HAMAP" id="MF_01008">
    <property type="entry name" value="MraZ"/>
    <property type="match status" value="1"/>
</dbReference>
<name>A0A9D9E8K4_9SPIR</name>
<dbReference type="Gene3D" id="3.40.1550.20">
    <property type="entry name" value="Transcriptional regulator MraZ domain"/>
    <property type="match status" value="1"/>
</dbReference>
<reference evidence="9" key="1">
    <citation type="submission" date="2020-10" db="EMBL/GenBank/DDBJ databases">
        <authorList>
            <person name="Gilroy R."/>
        </authorList>
    </citation>
    <scope>NUCLEOTIDE SEQUENCE</scope>
    <source>
        <strain evidence="9">11167</strain>
    </source>
</reference>
<dbReference type="GO" id="GO:2000143">
    <property type="term" value="P:negative regulation of DNA-templated transcription initiation"/>
    <property type="evidence" value="ECO:0007669"/>
    <property type="project" value="TreeGrafter"/>
</dbReference>
<comment type="similarity">
    <text evidence="7">Belongs to the MraZ family.</text>
</comment>
<proteinExistence type="inferred from homology"/>
<keyword evidence="3" id="KW-0677">Repeat</keyword>
<dbReference type="InterPro" id="IPR037914">
    <property type="entry name" value="SpoVT-AbrB_sf"/>
</dbReference>
<dbReference type="CDD" id="cd16321">
    <property type="entry name" value="MraZ_C"/>
    <property type="match status" value="1"/>
</dbReference>
<evidence type="ECO:0000259" key="8">
    <source>
        <dbReference type="PROSITE" id="PS51740"/>
    </source>
</evidence>
<evidence type="ECO:0000256" key="7">
    <source>
        <dbReference type="HAMAP-Rule" id="MF_01008"/>
    </source>
</evidence>
<evidence type="ECO:0000256" key="1">
    <source>
        <dbReference type="ARBA" id="ARBA00013860"/>
    </source>
</evidence>
<dbReference type="InterPro" id="IPR035644">
    <property type="entry name" value="MraZ_C"/>
</dbReference>
<evidence type="ECO:0000313" key="10">
    <source>
        <dbReference type="Proteomes" id="UP000823633"/>
    </source>
</evidence>
<accession>A0A9D9E8K4</accession>
<comment type="caution">
    <text evidence="9">The sequence shown here is derived from an EMBL/GenBank/DDBJ whole genome shotgun (WGS) entry which is preliminary data.</text>
</comment>
<dbReference type="CDD" id="cd16320">
    <property type="entry name" value="MraZ_N"/>
    <property type="match status" value="1"/>
</dbReference>
<reference evidence="9" key="2">
    <citation type="journal article" date="2021" name="PeerJ">
        <title>Extensive microbial diversity within the chicken gut microbiome revealed by metagenomics and culture.</title>
        <authorList>
            <person name="Gilroy R."/>
            <person name="Ravi A."/>
            <person name="Getino M."/>
            <person name="Pursley I."/>
            <person name="Horton D.L."/>
            <person name="Alikhan N.F."/>
            <person name="Baker D."/>
            <person name="Gharbi K."/>
            <person name="Hall N."/>
            <person name="Watson M."/>
            <person name="Adriaenssens E.M."/>
            <person name="Foster-Nyarko E."/>
            <person name="Jarju S."/>
            <person name="Secka A."/>
            <person name="Antonio M."/>
            <person name="Oren A."/>
            <person name="Chaudhuri R.R."/>
            <person name="La Ragione R."/>
            <person name="Hildebrand F."/>
            <person name="Pallen M.J."/>
        </authorList>
    </citation>
    <scope>NUCLEOTIDE SEQUENCE</scope>
    <source>
        <strain evidence="9">11167</strain>
    </source>
</reference>
<dbReference type="InterPro" id="IPR003444">
    <property type="entry name" value="MraZ"/>
</dbReference>
<keyword evidence="6 7" id="KW-0804">Transcription</keyword>
<dbReference type="Pfam" id="PF02381">
    <property type="entry name" value="MraZ"/>
    <property type="match status" value="2"/>
</dbReference>
<protein>
    <recommendedName>
        <fullName evidence="1 7">Transcriptional regulator MraZ</fullName>
    </recommendedName>
</protein>
<dbReference type="InterPro" id="IPR035642">
    <property type="entry name" value="MraZ_N"/>
</dbReference>
<dbReference type="PROSITE" id="PS51740">
    <property type="entry name" value="SPOVT_ABRB"/>
    <property type="match status" value="2"/>
</dbReference>
<evidence type="ECO:0000313" key="9">
    <source>
        <dbReference type="EMBL" id="MBO8443292.1"/>
    </source>
</evidence>
<dbReference type="SUPFAM" id="SSF89447">
    <property type="entry name" value="AbrB/MazE/MraZ-like"/>
    <property type="match status" value="1"/>
</dbReference>
<dbReference type="InterPro" id="IPR007159">
    <property type="entry name" value="SpoVT-AbrB_dom"/>
</dbReference>
<dbReference type="InterPro" id="IPR020603">
    <property type="entry name" value="MraZ_dom"/>
</dbReference>
<evidence type="ECO:0000256" key="3">
    <source>
        <dbReference type="ARBA" id="ARBA00022737"/>
    </source>
</evidence>
<dbReference type="EMBL" id="JADIMU010000039">
    <property type="protein sequence ID" value="MBO8443292.1"/>
    <property type="molecule type" value="Genomic_DNA"/>
</dbReference>
<dbReference type="PANTHER" id="PTHR34701:SF1">
    <property type="entry name" value="TRANSCRIPTIONAL REGULATOR MRAZ"/>
    <property type="match status" value="1"/>
</dbReference>
<dbReference type="GO" id="GO:0003700">
    <property type="term" value="F:DNA-binding transcription factor activity"/>
    <property type="evidence" value="ECO:0007669"/>
    <property type="project" value="UniProtKB-UniRule"/>
</dbReference>
<sequence>MTGEYINKVDEKGRLMIPARLRSLLSSSQVIATKGLDGSCVALFPPDYFDKTFSFAISGNDGMQIFSPEARMFTRRFLSSSQPLDFDSSGRVNLPQSLRSYAGIGLKSEVTILGMGNYIEIWAPEKYEELMGQSEVSISELGQALAANKRGM</sequence>
<dbReference type="AlphaFoldDB" id="A0A9D9E8K4"/>
<organism evidence="9 10">
    <name type="scientific">Candidatus Aphodenecus pullistercoris</name>
    <dbReference type="NCBI Taxonomy" id="2840669"/>
    <lineage>
        <taxon>Bacteria</taxon>
        <taxon>Pseudomonadati</taxon>
        <taxon>Spirochaetota</taxon>
        <taxon>Spirochaetia</taxon>
        <taxon>Spirochaetales</taxon>
        <taxon>Candidatus Aphodenecus</taxon>
    </lineage>
</organism>
<dbReference type="InterPro" id="IPR038619">
    <property type="entry name" value="MraZ_sf"/>
</dbReference>
<dbReference type="Proteomes" id="UP000823633">
    <property type="component" value="Unassembled WGS sequence"/>
</dbReference>
<evidence type="ECO:0000256" key="4">
    <source>
        <dbReference type="ARBA" id="ARBA00023015"/>
    </source>
</evidence>
<gene>
    <name evidence="7" type="primary">mraZ</name>
    <name evidence="9" type="ORF">IAC42_05980</name>
</gene>
<evidence type="ECO:0000256" key="6">
    <source>
        <dbReference type="ARBA" id="ARBA00023163"/>
    </source>
</evidence>
<dbReference type="PANTHER" id="PTHR34701">
    <property type="entry name" value="TRANSCRIPTIONAL REGULATOR MRAZ"/>
    <property type="match status" value="1"/>
</dbReference>
<comment type="subcellular location">
    <subcellularLocation>
        <location evidence="7">Cytoplasm</location>
        <location evidence="7">Nucleoid</location>
    </subcellularLocation>
</comment>
<keyword evidence="4 7" id="KW-0805">Transcription regulation</keyword>
<feature type="domain" description="SpoVT-AbrB" evidence="8">
    <location>
        <begin position="4"/>
        <end position="48"/>
    </location>
</feature>
<keyword evidence="2 7" id="KW-0963">Cytoplasm</keyword>
<evidence type="ECO:0000256" key="5">
    <source>
        <dbReference type="ARBA" id="ARBA00023125"/>
    </source>
</evidence>
<comment type="subunit">
    <text evidence="7">Forms oligomers.</text>
</comment>
<dbReference type="GO" id="GO:0009295">
    <property type="term" value="C:nucleoid"/>
    <property type="evidence" value="ECO:0007669"/>
    <property type="project" value="UniProtKB-SubCell"/>
</dbReference>
<feature type="domain" description="SpoVT-AbrB" evidence="8">
    <location>
        <begin position="81"/>
        <end position="126"/>
    </location>
</feature>